<dbReference type="PANTHER" id="PTHR36695">
    <property type="entry name" value="AGAP008648-PA"/>
    <property type="match status" value="1"/>
</dbReference>
<protein>
    <recommendedName>
        <fullName evidence="2">Farnesoic acid O-methyl transferase domain-containing protein</fullName>
    </recommendedName>
</protein>
<dbReference type="PANTHER" id="PTHR36695:SF12">
    <property type="entry name" value="AGAP008648-PA"/>
    <property type="match status" value="1"/>
</dbReference>
<evidence type="ECO:0000256" key="1">
    <source>
        <dbReference type="SAM" id="SignalP"/>
    </source>
</evidence>
<reference evidence="3" key="1">
    <citation type="submission" date="2021-12" db="EMBL/GenBank/DDBJ databases">
        <authorList>
            <person name="King R."/>
        </authorList>
    </citation>
    <scope>NUCLEOTIDE SEQUENCE</scope>
</reference>
<dbReference type="AlphaFoldDB" id="A0A9P0B8A4"/>
<feature type="signal peptide" evidence="1">
    <location>
        <begin position="1"/>
        <end position="21"/>
    </location>
</feature>
<evidence type="ECO:0000259" key="2">
    <source>
        <dbReference type="Pfam" id="PF12248"/>
    </source>
</evidence>
<dbReference type="Pfam" id="PF12248">
    <property type="entry name" value="Methyltransf_FA"/>
    <property type="match status" value="1"/>
</dbReference>
<organism evidence="3 4">
    <name type="scientific">Brassicogethes aeneus</name>
    <name type="common">Rape pollen beetle</name>
    <name type="synonym">Meligethes aeneus</name>
    <dbReference type="NCBI Taxonomy" id="1431903"/>
    <lineage>
        <taxon>Eukaryota</taxon>
        <taxon>Metazoa</taxon>
        <taxon>Ecdysozoa</taxon>
        <taxon>Arthropoda</taxon>
        <taxon>Hexapoda</taxon>
        <taxon>Insecta</taxon>
        <taxon>Pterygota</taxon>
        <taxon>Neoptera</taxon>
        <taxon>Endopterygota</taxon>
        <taxon>Coleoptera</taxon>
        <taxon>Polyphaga</taxon>
        <taxon>Cucujiformia</taxon>
        <taxon>Nitidulidae</taxon>
        <taxon>Meligethinae</taxon>
        <taxon>Brassicogethes</taxon>
    </lineage>
</organism>
<keyword evidence="1" id="KW-0732">Signal</keyword>
<feature type="chain" id="PRO_5040497654" description="Farnesoic acid O-methyl transferase domain-containing protein" evidence="1">
    <location>
        <begin position="22"/>
        <end position="177"/>
    </location>
</feature>
<dbReference type="OrthoDB" id="7445908at2759"/>
<name>A0A9P0B8A4_BRAAE</name>
<accession>A0A9P0B8A4</accession>
<feature type="domain" description="Farnesoic acid O-methyl transferase" evidence="2">
    <location>
        <begin position="46"/>
        <end position="167"/>
    </location>
</feature>
<gene>
    <name evidence="3" type="ORF">MELIAE_LOCUS9780</name>
</gene>
<dbReference type="Proteomes" id="UP001154078">
    <property type="component" value="Chromosome 7"/>
</dbReference>
<dbReference type="InterPro" id="IPR022041">
    <property type="entry name" value="Methyltransf_FA"/>
</dbReference>
<proteinExistence type="predicted"/>
<dbReference type="EMBL" id="OV121138">
    <property type="protein sequence ID" value="CAH0559909.1"/>
    <property type="molecule type" value="Genomic_DNA"/>
</dbReference>
<evidence type="ECO:0000313" key="4">
    <source>
        <dbReference type="Proteomes" id="UP001154078"/>
    </source>
</evidence>
<evidence type="ECO:0000313" key="3">
    <source>
        <dbReference type="EMBL" id="CAH0559909.1"/>
    </source>
</evidence>
<sequence>MTMKSYVVVSFLLICVHTCYSADSETLLLFTPKENSFNYTFLGLDSDHFSFEVEATNDVHVGLFTKTEATPPWYEIVIGGWSNTKSVIRKDKTDEHGYIVVTSQTLGILDPKKPNKFWVRISKRTIACGFKGDPDPFIAWRESDALPDITYVGFHTGFGSTGKWKVRIPRLYDEDAK</sequence>
<keyword evidence="4" id="KW-1185">Reference proteome</keyword>